<dbReference type="AlphaFoldDB" id="A0A9N8VRC8"/>
<keyword evidence="1" id="KW-0812">Transmembrane</keyword>
<comment type="caution">
    <text evidence="2">The sequence shown here is derived from an EMBL/GenBank/DDBJ whole genome shotgun (WGS) entry which is preliminary data.</text>
</comment>
<protein>
    <submittedName>
        <fullName evidence="2">22373_t:CDS:1</fullName>
    </submittedName>
</protein>
<proteinExistence type="predicted"/>
<keyword evidence="1" id="KW-0472">Membrane</keyword>
<dbReference type="Proteomes" id="UP000789759">
    <property type="component" value="Unassembled WGS sequence"/>
</dbReference>
<feature type="transmembrane region" description="Helical" evidence="1">
    <location>
        <begin position="44"/>
        <end position="61"/>
    </location>
</feature>
<sequence length="201" mass="22688">MILFTSIIEIVSGVSMLIWSFNHETFNVFVLNEVKVSTTFFNKILAGYVIVNGISTLTLIYSYSIKLFSSIASIHSFFEIFILALLHQGGCVTSNHALASSIIYLLISEGATLLLPIPYSFTWFKFQGLTIDFALFIQFLRIYLTTKKIARNGYSSLPQHASDENEPEEHNQPNHKCHFYVVLLTFDKGCILIMVSSLKAI</sequence>
<dbReference type="EMBL" id="CAJVQA010000161">
    <property type="protein sequence ID" value="CAG8459529.1"/>
    <property type="molecule type" value="Genomic_DNA"/>
</dbReference>
<reference evidence="2" key="1">
    <citation type="submission" date="2021-06" db="EMBL/GenBank/DDBJ databases">
        <authorList>
            <person name="Kallberg Y."/>
            <person name="Tangrot J."/>
            <person name="Rosling A."/>
        </authorList>
    </citation>
    <scope>NUCLEOTIDE SEQUENCE</scope>
    <source>
        <strain evidence="2">FL966</strain>
    </source>
</reference>
<gene>
    <name evidence="2" type="ORF">CPELLU_LOCUS556</name>
</gene>
<keyword evidence="3" id="KW-1185">Reference proteome</keyword>
<evidence type="ECO:0000313" key="3">
    <source>
        <dbReference type="Proteomes" id="UP000789759"/>
    </source>
</evidence>
<organism evidence="2 3">
    <name type="scientific">Cetraspora pellucida</name>
    <dbReference type="NCBI Taxonomy" id="1433469"/>
    <lineage>
        <taxon>Eukaryota</taxon>
        <taxon>Fungi</taxon>
        <taxon>Fungi incertae sedis</taxon>
        <taxon>Mucoromycota</taxon>
        <taxon>Glomeromycotina</taxon>
        <taxon>Glomeromycetes</taxon>
        <taxon>Diversisporales</taxon>
        <taxon>Gigasporaceae</taxon>
        <taxon>Cetraspora</taxon>
    </lineage>
</organism>
<feature type="transmembrane region" description="Helical" evidence="1">
    <location>
        <begin position="67"/>
        <end position="86"/>
    </location>
</feature>
<keyword evidence="1" id="KW-1133">Transmembrane helix</keyword>
<name>A0A9N8VRC8_9GLOM</name>
<evidence type="ECO:0000256" key="1">
    <source>
        <dbReference type="SAM" id="Phobius"/>
    </source>
</evidence>
<feature type="transmembrane region" description="Helical" evidence="1">
    <location>
        <begin position="98"/>
        <end position="117"/>
    </location>
</feature>
<dbReference type="OrthoDB" id="2327125at2759"/>
<evidence type="ECO:0000313" key="2">
    <source>
        <dbReference type="EMBL" id="CAG8459529.1"/>
    </source>
</evidence>
<accession>A0A9N8VRC8</accession>